<evidence type="ECO:0000313" key="3">
    <source>
        <dbReference type="Proteomes" id="UP000053528"/>
    </source>
</evidence>
<dbReference type="Gene3D" id="3.40.630.30">
    <property type="match status" value="1"/>
</dbReference>
<dbReference type="InterPro" id="IPR016181">
    <property type="entry name" value="Acyl_CoA_acyltransferase"/>
</dbReference>
<dbReference type="AlphaFoldDB" id="A0A096AEZ1"/>
<dbReference type="PANTHER" id="PTHR31435">
    <property type="entry name" value="PROTEIN NATD1"/>
    <property type="match status" value="1"/>
</dbReference>
<dbReference type="SUPFAM" id="SSF55729">
    <property type="entry name" value="Acyl-CoA N-acyltransferases (Nat)"/>
    <property type="match status" value="1"/>
</dbReference>
<proteinExistence type="predicted"/>
<gene>
    <name evidence="2" type="ORF">HMPREF2128_10670</name>
</gene>
<dbReference type="Pfam" id="PF14542">
    <property type="entry name" value="Acetyltransf_CG"/>
    <property type="match status" value="1"/>
</dbReference>
<sequence>MPQPPLIQQHTLRVEQDEVQSRFNLYDGDDFIGFIQYEQDGDVLSFIHTIIREEFSRRGYARALTTIVLERLWALGLKVDPVCTYTADYLEKHPQYAVLRAR</sequence>
<accession>A0A096AEZ1</accession>
<dbReference type="PANTHER" id="PTHR31435:SF9">
    <property type="entry name" value="PROTEIN NATD1"/>
    <property type="match status" value="1"/>
</dbReference>
<organism evidence="2 3">
    <name type="scientific">Pseudoglutamicibacter albus DNF00011</name>
    <dbReference type="NCBI Taxonomy" id="1401063"/>
    <lineage>
        <taxon>Bacteria</taxon>
        <taxon>Bacillati</taxon>
        <taxon>Actinomycetota</taxon>
        <taxon>Actinomycetes</taxon>
        <taxon>Micrococcales</taxon>
        <taxon>Micrococcaceae</taxon>
        <taxon>Pseudoglutamicibacter</taxon>
    </lineage>
</organism>
<name>A0A096AEZ1_9MICC</name>
<dbReference type="InterPro" id="IPR045057">
    <property type="entry name" value="Gcn5-rel_NAT"/>
</dbReference>
<protein>
    <recommendedName>
        <fullName evidence="1">N-acetyltransferase domain-containing protein</fullName>
    </recommendedName>
</protein>
<reference evidence="2 3" key="1">
    <citation type="submission" date="2014-07" db="EMBL/GenBank/DDBJ databases">
        <authorList>
            <person name="McCorrison J."/>
            <person name="Sanka R."/>
            <person name="Torralba M."/>
            <person name="Gillis M."/>
            <person name="Haft D.H."/>
            <person name="Methe B."/>
            <person name="Sutton G."/>
            <person name="Nelson K.E."/>
        </authorList>
    </citation>
    <scope>NUCLEOTIDE SEQUENCE [LARGE SCALE GENOMIC DNA]</scope>
    <source>
        <strain evidence="2 3">DNF00011</strain>
    </source>
</reference>
<evidence type="ECO:0000313" key="2">
    <source>
        <dbReference type="EMBL" id="KGF19514.1"/>
    </source>
</evidence>
<dbReference type="CDD" id="cd04301">
    <property type="entry name" value="NAT_SF"/>
    <property type="match status" value="1"/>
</dbReference>
<dbReference type="PROSITE" id="PS51729">
    <property type="entry name" value="GNAT_YJDJ"/>
    <property type="match status" value="1"/>
</dbReference>
<dbReference type="EMBL" id="JRNH01000032">
    <property type="protein sequence ID" value="KGF19514.1"/>
    <property type="molecule type" value="Genomic_DNA"/>
</dbReference>
<evidence type="ECO:0000259" key="1">
    <source>
        <dbReference type="PROSITE" id="PS51729"/>
    </source>
</evidence>
<comment type="caution">
    <text evidence="2">The sequence shown here is derived from an EMBL/GenBank/DDBJ whole genome shotgun (WGS) entry which is preliminary data.</text>
</comment>
<dbReference type="InterPro" id="IPR031165">
    <property type="entry name" value="GNAT_YJDJ"/>
</dbReference>
<dbReference type="RefSeq" id="WP_035757991.1">
    <property type="nucleotide sequence ID" value="NZ_JRNH01000032.1"/>
</dbReference>
<feature type="domain" description="N-acetyltransferase" evidence="1">
    <location>
        <begin position="15"/>
        <end position="101"/>
    </location>
</feature>
<dbReference type="Proteomes" id="UP000053528">
    <property type="component" value="Unassembled WGS sequence"/>
</dbReference>